<organism evidence="3 4">
    <name type="scientific">Legionella lytica</name>
    <dbReference type="NCBI Taxonomy" id="96232"/>
    <lineage>
        <taxon>Bacteria</taxon>
        <taxon>Pseudomonadati</taxon>
        <taxon>Pseudomonadota</taxon>
        <taxon>Gammaproteobacteria</taxon>
        <taxon>Legionellales</taxon>
        <taxon>Legionellaceae</taxon>
        <taxon>Legionella</taxon>
    </lineage>
</organism>
<keyword evidence="2" id="KW-0472">Membrane</keyword>
<evidence type="ECO:0000256" key="1">
    <source>
        <dbReference type="SAM" id="Coils"/>
    </source>
</evidence>
<keyword evidence="2" id="KW-0812">Transmembrane</keyword>
<accession>A0ABW8D3V1</accession>
<keyword evidence="2" id="KW-1133">Transmembrane helix</keyword>
<dbReference type="Proteomes" id="UP001615550">
    <property type="component" value="Unassembled WGS sequence"/>
</dbReference>
<feature type="coiled-coil region" evidence="1">
    <location>
        <begin position="332"/>
        <end position="426"/>
    </location>
</feature>
<dbReference type="EMBL" id="JBGORX010000001">
    <property type="protein sequence ID" value="MFJ1267378.1"/>
    <property type="molecule type" value="Genomic_DNA"/>
</dbReference>
<evidence type="ECO:0000256" key="2">
    <source>
        <dbReference type="SAM" id="Phobius"/>
    </source>
</evidence>
<reference evidence="3 4" key="1">
    <citation type="submission" date="2024-08" db="EMBL/GenBank/DDBJ databases">
        <title>Draft Genome Sequence of Legionella lytica strain DSB2004, Isolated From a Fire Sprinkler System.</title>
        <authorList>
            <person name="Everhart A.D."/>
            <person name="Kidane D.T."/>
            <person name="Farone A.L."/>
            <person name="Farone M.B."/>
        </authorList>
    </citation>
    <scope>NUCLEOTIDE SEQUENCE [LARGE SCALE GENOMIC DNA]</scope>
    <source>
        <strain evidence="3 4">DSB2004</strain>
    </source>
</reference>
<feature type="coiled-coil region" evidence="1">
    <location>
        <begin position="107"/>
        <end position="148"/>
    </location>
</feature>
<evidence type="ECO:0008006" key="5">
    <source>
        <dbReference type="Google" id="ProtNLM"/>
    </source>
</evidence>
<evidence type="ECO:0000313" key="4">
    <source>
        <dbReference type="Proteomes" id="UP001615550"/>
    </source>
</evidence>
<evidence type="ECO:0000313" key="3">
    <source>
        <dbReference type="EMBL" id="MFJ1267378.1"/>
    </source>
</evidence>
<proteinExistence type="predicted"/>
<comment type="caution">
    <text evidence="3">The sequence shown here is derived from an EMBL/GenBank/DDBJ whole genome shotgun (WGS) entry which is preliminary data.</text>
</comment>
<gene>
    <name evidence="3" type="ORF">ACD661_02270</name>
</gene>
<keyword evidence="4" id="KW-1185">Reference proteome</keyword>
<feature type="transmembrane region" description="Helical" evidence="2">
    <location>
        <begin position="235"/>
        <end position="253"/>
    </location>
</feature>
<protein>
    <recommendedName>
        <fullName evidence="5">Inclusion membrane protein A</fullName>
    </recommendedName>
</protein>
<feature type="transmembrane region" description="Helical" evidence="2">
    <location>
        <begin position="79"/>
        <end position="101"/>
    </location>
</feature>
<dbReference type="RefSeq" id="WP_400186008.1">
    <property type="nucleotide sequence ID" value="NZ_JBGORX010000001.1"/>
</dbReference>
<feature type="transmembrane region" description="Helical" evidence="2">
    <location>
        <begin position="273"/>
        <end position="298"/>
    </location>
</feature>
<keyword evidence="1" id="KW-0175">Coiled coil</keyword>
<name>A0ABW8D3V1_9GAMM</name>
<sequence length="487" mass="54232">MIKIIERTTALLKKVTSWYEKRNTEQAVKTLYSKQKYLAGFFTGFNTFLDHFTKYGAVITLALSVSSFLGFSMTPVGWITVGSAMLIGGIVLAAHSVYSYLDKSQKIMEAIETRDAHESQIKSLAQEIERQYAENDVLEKELRILRQSAEKLGISSELEIPSTSSANIQREPIDIAQNTEKKHTLIQTLKNLALYVATPFIVAGQFFNQWLQRLLPQLSELITATSPIQKRFKEFAAVLTFVTTAFTGLFTWLSSSLGGGLTQLSFLQTSAILAASLSPVTIGLIGAALLLVSGSLLLNKVFFSDPHEQLTTQLEERRVVLIDSLNQNQLLLSQIEYKNESLKEKVKLLTLKIDVVQNALKNKENKRAAVEGRESIELGELYTASQGKSNDTELDKQKLTDNISSLQKLLHQYQEQLGKLERKEALEKLDANVPSEESNIAELVPIDLNTRSSEGQGKSNLRKFSVFSNNAVRADHDDSLAPKNSTP</sequence>